<evidence type="ECO:0000313" key="1">
    <source>
        <dbReference type="EMBL" id="CAK7323313.1"/>
    </source>
</evidence>
<reference evidence="1 2" key="1">
    <citation type="submission" date="2024-01" db="EMBL/GenBank/DDBJ databases">
        <authorList>
            <person name="Waweru B."/>
        </authorList>
    </citation>
    <scope>NUCLEOTIDE SEQUENCE [LARGE SCALE GENOMIC DNA]</scope>
</reference>
<keyword evidence="2" id="KW-1185">Reference proteome</keyword>
<protein>
    <submittedName>
        <fullName evidence="1">Uncharacterized protein</fullName>
    </submittedName>
</protein>
<sequence>MTMFKKWGGSARETIHMELDNLGLPQLPEVCSDEQLSEPTVFELSPFMSKHSNMQIAIPNVS</sequence>
<proteinExistence type="predicted"/>
<dbReference type="EMBL" id="CAWUPB010000079">
    <property type="protein sequence ID" value="CAK7323313.1"/>
    <property type="molecule type" value="Genomic_DNA"/>
</dbReference>
<dbReference type="AlphaFoldDB" id="A0AAV1QR17"/>
<dbReference type="Proteomes" id="UP001314170">
    <property type="component" value="Unassembled WGS sequence"/>
</dbReference>
<gene>
    <name evidence="1" type="ORF">DCAF_LOCUS936</name>
</gene>
<evidence type="ECO:0000313" key="2">
    <source>
        <dbReference type="Proteomes" id="UP001314170"/>
    </source>
</evidence>
<name>A0AAV1QR17_9ROSI</name>
<comment type="caution">
    <text evidence="1">The sequence shown here is derived from an EMBL/GenBank/DDBJ whole genome shotgun (WGS) entry which is preliminary data.</text>
</comment>
<organism evidence="1 2">
    <name type="scientific">Dovyalis caffra</name>
    <dbReference type="NCBI Taxonomy" id="77055"/>
    <lineage>
        <taxon>Eukaryota</taxon>
        <taxon>Viridiplantae</taxon>
        <taxon>Streptophyta</taxon>
        <taxon>Embryophyta</taxon>
        <taxon>Tracheophyta</taxon>
        <taxon>Spermatophyta</taxon>
        <taxon>Magnoliopsida</taxon>
        <taxon>eudicotyledons</taxon>
        <taxon>Gunneridae</taxon>
        <taxon>Pentapetalae</taxon>
        <taxon>rosids</taxon>
        <taxon>fabids</taxon>
        <taxon>Malpighiales</taxon>
        <taxon>Salicaceae</taxon>
        <taxon>Flacourtieae</taxon>
        <taxon>Dovyalis</taxon>
    </lineage>
</organism>
<accession>A0AAV1QR17</accession>